<keyword evidence="5" id="KW-0249">Electron transport</keyword>
<keyword evidence="1" id="KW-0813">Transport</keyword>
<evidence type="ECO:0000313" key="9">
    <source>
        <dbReference type="EMBL" id="SHI97745.1"/>
    </source>
</evidence>
<dbReference type="GO" id="GO:0016020">
    <property type="term" value="C:membrane"/>
    <property type="evidence" value="ECO:0007669"/>
    <property type="project" value="InterPro"/>
</dbReference>
<dbReference type="PROSITE" id="PS51379">
    <property type="entry name" value="4FE4S_FER_2"/>
    <property type="match status" value="1"/>
</dbReference>
<dbReference type="SUPFAM" id="SSF142984">
    <property type="entry name" value="Nqo1 middle domain-like"/>
    <property type="match status" value="1"/>
</dbReference>
<dbReference type="InterPro" id="IPR017054">
    <property type="entry name" value="PduS"/>
</dbReference>
<dbReference type="OrthoDB" id="9767754at2"/>
<reference evidence="9 10" key="1">
    <citation type="submission" date="2016-11" db="EMBL/GenBank/DDBJ databases">
        <authorList>
            <person name="Jaros S."/>
            <person name="Januszkiewicz K."/>
            <person name="Wedrychowicz H."/>
        </authorList>
    </citation>
    <scope>NUCLEOTIDE SEQUENCE [LARGE SCALE GENOMIC DNA]</scope>
    <source>
        <strain evidence="9 10">DSM 19022</strain>
    </source>
</reference>
<protein>
    <submittedName>
        <fullName evidence="9">Electron transport complex, RnfABCDGE type, C subunit</fullName>
    </submittedName>
</protein>
<accession>A0A1M6FJ91</accession>
<dbReference type="InterPro" id="IPR017896">
    <property type="entry name" value="4Fe4S_Fe-S-bd"/>
</dbReference>
<dbReference type="Pfam" id="PF13534">
    <property type="entry name" value="Fer4_17"/>
    <property type="match status" value="1"/>
</dbReference>
<evidence type="ECO:0000256" key="3">
    <source>
        <dbReference type="ARBA" id="ARBA00022723"/>
    </source>
</evidence>
<dbReference type="Gene3D" id="3.40.50.11540">
    <property type="entry name" value="NADH-ubiquinone oxidoreductase 51kDa subunit"/>
    <property type="match status" value="1"/>
</dbReference>
<feature type="domain" description="4Fe-4S ferredoxin-type" evidence="8">
    <location>
        <begin position="244"/>
        <end position="275"/>
    </location>
</feature>
<keyword evidence="10" id="KW-1185">Reference proteome</keyword>
<dbReference type="InterPro" id="IPR011538">
    <property type="entry name" value="Nuo51_FMN-bd"/>
</dbReference>
<dbReference type="InterPro" id="IPR009051">
    <property type="entry name" value="Helical_ferredxn"/>
</dbReference>
<keyword evidence="3" id="KW-0479">Metal-binding</keyword>
<name>A0A1M6FJ91_9FIRM</name>
<sequence>MEDLIKIYDAGVVGAGGAGFPTYKKLNAKVEYFIINGAECEPLLQTDKYIMRERSEEVLLGVKKVAEIIKAEKVVFALKKKYQYEIESLKKAQEKFGIDLDFFLMNSIYPAGDEQVLVYEVTGRTVPPGGIPLQVGTVVSNVGTMLNVYHAMEGKPVIRKLVSVMGEVNNPLLLDVPIGISIRECIEAAGGSKLDGFHIILGGPMMGMLISSEDIDSRVVTKTTGGVIVIPSDHYLVYKNKLNLQHMINQTKSACIQCSYCTDMCPRYLIGHPIRPHKIMRKIGYSEEIDESFMDSLICCECGICELYACPMGISPRLVNIYVKNKLREKKITFKDDKSGPSEIGIREHRKVPVERLLTRIHMHKYDVKEPLKIKAIKTDRVSIPLRQHIGVAANPLVKVGDNVALGQLIASVNYGDLGANIHGSIDGVVVEIHDAIVIERKNSGVMSC</sequence>
<gene>
    <name evidence="9" type="ORF">SAMN02745176_01993</name>
</gene>
<dbReference type="InterPro" id="IPR017900">
    <property type="entry name" value="4Fe4S_Fe_S_CS"/>
</dbReference>
<dbReference type="EMBL" id="FQZS01000012">
    <property type="protein sequence ID" value="SHI97745.1"/>
    <property type="molecule type" value="Genomic_DNA"/>
</dbReference>
<dbReference type="SUPFAM" id="SSF46548">
    <property type="entry name" value="alpha-helical ferredoxin"/>
    <property type="match status" value="1"/>
</dbReference>
<evidence type="ECO:0000256" key="6">
    <source>
        <dbReference type="ARBA" id="ARBA00023004"/>
    </source>
</evidence>
<evidence type="ECO:0000259" key="8">
    <source>
        <dbReference type="PROSITE" id="PS51379"/>
    </source>
</evidence>
<evidence type="ECO:0000256" key="1">
    <source>
        <dbReference type="ARBA" id="ARBA00022448"/>
    </source>
</evidence>
<evidence type="ECO:0000313" key="10">
    <source>
        <dbReference type="Proteomes" id="UP000184442"/>
    </source>
</evidence>
<dbReference type="InterPro" id="IPR026902">
    <property type="entry name" value="RnfC_N"/>
</dbReference>
<keyword evidence="4" id="KW-0677">Repeat</keyword>
<evidence type="ECO:0000256" key="2">
    <source>
        <dbReference type="ARBA" id="ARBA00022485"/>
    </source>
</evidence>
<dbReference type="Proteomes" id="UP000184442">
    <property type="component" value="Unassembled WGS sequence"/>
</dbReference>
<dbReference type="InterPro" id="IPR010208">
    <property type="entry name" value="Ion_transpt_RnfC/RsxC"/>
</dbReference>
<keyword evidence="6" id="KW-0408">Iron</keyword>
<organism evidence="9 10">
    <name type="scientific">Lutispora thermophila DSM 19022</name>
    <dbReference type="NCBI Taxonomy" id="1122184"/>
    <lineage>
        <taxon>Bacteria</taxon>
        <taxon>Bacillati</taxon>
        <taxon>Bacillota</taxon>
        <taxon>Clostridia</taxon>
        <taxon>Lutisporales</taxon>
        <taxon>Lutisporaceae</taxon>
        <taxon>Lutispora</taxon>
    </lineage>
</organism>
<dbReference type="AlphaFoldDB" id="A0A1M6FJ91"/>
<dbReference type="GO" id="GO:0046872">
    <property type="term" value="F:metal ion binding"/>
    <property type="evidence" value="ECO:0007669"/>
    <property type="project" value="UniProtKB-KW"/>
</dbReference>
<dbReference type="RefSeq" id="WP_073026055.1">
    <property type="nucleotide sequence ID" value="NZ_FQZS01000012.1"/>
</dbReference>
<dbReference type="Gene3D" id="1.10.1060.10">
    <property type="entry name" value="Alpha-helical ferredoxin"/>
    <property type="match status" value="1"/>
</dbReference>
<dbReference type="InterPro" id="IPR019554">
    <property type="entry name" value="Soluble_ligand-bd"/>
</dbReference>
<proteinExistence type="predicted"/>
<dbReference type="STRING" id="1122184.SAMN02745176_01993"/>
<dbReference type="PROSITE" id="PS00198">
    <property type="entry name" value="4FE4S_FER_1"/>
    <property type="match status" value="1"/>
</dbReference>
<dbReference type="PIRSF" id="PIRSF036408">
    <property type="entry name" value="PduS_prd"/>
    <property type="match status" value="1"/>
</dbReference>
<dbReference type="GO" id="GO:0009055">
    <property type="term" value="F:electron transfer activity"/>
    <property type="evidence" value="ECO:0007669"/>
    <property type="project" value="InterPro"/>
</dbReference>
<evidence type="ECO:0000256" key="5">
    <source>
        <dbReference type="ARBA" id="ARBA00022982"/>
    </source>
</evidence>
<dbReference type="Pfam" id="PF10531">
    <property type="entry name" value="SLBB"/>
    <property type="match status" value="1"/>
</dbReference>
<keyword evidence="2" id="KW-0004">4Fe-4S</keyword>
<evidence type="ECO:0000256" key="4">
    <source>
        <dbReference type="ARBA" id="ARBA00022737"/>
    </source>
</evidence>
<dbReference type="InterPro" id="IPR037225">
    <property type="entry name" value="Nuo51_FMN-bd_sf"/>
</dbReference>
<evidence type="ECO:0000256" key="7">
    <source>
        <dbReference type="ARBA" id="ARBA00023014"/>
    </source>
</evidence>
<keyword evidence="7" id="KW-0411">Iron-sulfur</keyword>
<dbReference type="SUPFAM" id="SSF142019">
    <property type="entry name" value="Nqo1 FMN-binding domain-like"/>
    <property type="match status" value="1"/>
</dbReference>
<dbReference type="PANTHER" id="PTHR43034">
    <property type="entry name" value="ION-TRANSLOCATING OXIDOREDUCTASE COMPLEX SUBUNIT C"/>
    <property type="match status" value="1"/>
</dbReference>
<dbReference type="PANTHER" id="PTHR43034:SF2">
    <property type="entry name" value="ION-TRANSLOCATING OXIDOREDUCTASE COMPLEX SUBUNIT C"/>
    <property type="match status" value="1"/>
</dbReference>
<dbReference type="Gene3D" id="3.10.20.600">
    <property type="match status" value="1"/>
</dbReference>
<dbReference type="Pfam" id="PF13375">
    <property type="entry name" value="RnfC_N"/>
    <property type="match status" value="1"/>
</dbReference>
<dbReference type="GO" id="GO:0051539">
    <property type="term" value="F:4 iron, 4 sulfur cluster binding"/>
    <property type="evidence" value="ECO:0007669"/>
    <property type="project" value="UniProtKB-KW"/>
</dbReference>
<dbReference type="Pfam" id="PF01512">
    <property type="entry name" value="Complex1_51K"/>
    <property type="match status" value="1"/>
</dbReference>